<comment type="pathway">
    <text evidence="5">Carbohydrate degradation; glycolysis; D-glyceraldehyde 3-phosphate and glycerone phosphate from D-glucose: step 2/4.</text>
</comment>
<dbReference type="InterPro" id="IPR001672">
    <property type="entry name" value="G6P_Isomerase"/>
</dbReference>
<evidence type="ECO:0000313" key="6">
    <source>
        <dbReference type="EMBL" id="HIS48500.1"/>
    </source>
</evidence>
<dbReference type="PRINTS" id="PR00662">
    <property type="entry name" value="G6PISOMERASE"/>
</dbReference>
<gene>
    <name evidence="6" type="ORF">IAB46_13305</name>
</gene>
<organism evidence="6 7">
    <name type="scientific">Candidatus Scybalocola faecigallinarum</name>
    <dbReference type="NCBI Taxonomy" id="2840941"/>
    <lineage>
        <taxon>Bacteria</taxon>
        <taxon>Bacillati</taxon>
        <taxon>Bacillota</taxon>
        <taxon>Clostridia</taxon>
        <taxon>Lachnospirales</taxon>
        <taxon>Lachnospiraceae</taxon>
        <taxon>Lachnospiraceae incertae sedis</taxon>
        <taxon>Candidatus Scybalocola (ex Gilroy et al. 2021)</taxon>
    </lineage>
</organism>
<proteinExistence type="inferred from homology"/>
<dbReference type="EC" id="5.3.1.9" evidence="1 5"/>
<reference evidence="6" key="2">
    <citation type="journal article" date="2021" name="PeerJ">
        <title>Extensive microbial diversity within the chicken gut microbiome revealed by metagenomics and culture.</title>
        <authorList>
            <person name="Gilroy R."/>
            <person name="Ravi A."/>
            <person name="Getino M."/>
            <person name="Pursley I."/>
            <person name="Horton D.L."/>
            <person name="Alikhan N.F."/>
            <person name="Baker D."/>
            <person name="Gharbi K."/>
            <person name="Hall N."/>
            <person name="Watson M."/>
            <person name="Adriaenssens E.M."/>
            <person name="Foster-Nyarko E."/>
            <person name="Jarju S."/>
            <person name="Secka A."/>
            <person name="Antonio M."/>
            <person name="Oren A."/>
            <person name="Chaudhuri R.R."/>
            <person name="La Ragione R."/>
            <person name="Hildebrand F."/>
            <person name="Pallen M.J."/>
        </authorList>
    </citation>
    <scope>NUCLEOTIDE SEQUENCE</scope>
    <source>
        <strain evidence="6">CHK178-757</strain>
    </source>
</reference>
<dbReference type="PANTHER" id="PTHR11469">
    <property type="entry name" value="GLUCOSE-6-PHOSPHATE ISOMERASE"/>
    <property type="match status" value="1"/>
</dbReference>
<dbReference type="GO" id="GO:0051156">
    <property type="term" value="P:glucose 6-phosphate metabolic process"/>
    <property type="evidence" value="ECO:0007669"/>
    <property type="project" value="TreeGrafter"/>
</dbReference>
<evidence type="ECO:0000313" key="7">
    <source>
        <dbReference type="Proteomes" id="UP000823927"/>
    </source>
</evidence>
<evidence type="ECO:0000256" key="5">
    <source>
        <dbReference type="RuleBase" id="RU000612"/>
    </source>
</evidence>
<dbReference type="GO" id="GO:0006094">
    <property type="term" value="P:gluconeogenesis"/>
    <property type="evidence" value="ECO:0007669"/>
    <property type="project" value="UniProtKB-KW"/>
</dbReference>
<dbReference type="GO" id="GO:0097367">
    <property type="term" value="F:carbohydrate derivative binding"/>
    <property type="evidence" value="ECO:0007669"/>
    <property type="project" value="InterPro"/>
</dbReference>
<sequence>MIHLKLYDPKPEQTRALGSYMEAHSHLLEQIQAGEDGYKDVLGWLHVSTWAGEAVLSQVEALAEKIRKDADAFVLIGVGGSNNTARSVIEALGTDGPEIIYAGNTLSPRALSQVMDAVKGKKIWINCIAKNFETLEPGSSFRILRKYMYEAYGSTEAAQRIIATGTRGSLLEGLCHEHGYTFLGFPEDVGGRYSGITSVGLLPMAVAGINIRKLVQGAMDMERSLLFASAGENVAFEYACIRNMLYKQGYALEMLASFEPAFRWFYKWWIQLFAETEGKEGKGLFPVTGEYSEELHAVGQFVQEGTPLMFETFLDVKTPVGTLVIENDGIKDAFDYLDGMDFQTVNRIAFEATVKAHSRRLPCLILTLDRLDEYCFGEMFYFFMFACCISARLLGVNPFDQPGVEAYKEQMFEGLGKQV</sequence>
<keyword evidence="3 5" id="KW-0324">Glycolysis</keyword>
<dbReference type="InterPro" id="IPR018189">
    <property type="entry name" value="Phosphoglucose_isomerase_CS"/>
</dbReference>
<dbReference type="GO" id="GO:0005829">
    <property type="term" value="C:cytosol"/>
    <property type="evidence" value="ECO:0007669"/>
    <property type="project" value="TreeGrafter"/>
</dbReference>
<evidence type="ECO:0000256" key="4">
    <source>
        <dbReference type="ARBA" id="ARBA00023235"/>
    </source>
</evidence>
<dbReference type="AlphaFoldDB" id="A0A9D1F6S8"/>
<reference evidence="6" key="1">
    <citation type="submission" date="2020-10" db="EMBL/GenBank/DDBJ databases">
        <authorList>
            <person name="Gilroy R."/>
        </authorList>
    </citation>
    <scope>NUCLEOTIDE SEQUENCE</scope>
    <source>
        <strain evidence="6">CHK178-757</strain>
    </source>
</reference>
<keyword evidence="2 5" id="KW-0312">Gluconeogenesis</keyword>
<dbReference type="PROSITE" id="PS51463">
    <property type="entry name" value="P_GLUCOSE_ISOMERASE_3"/>
    <property type="match status" value="1"/>
</dbReference>
<dbReference type="InterPro" id="IPR046348">
    <property type="entry name" value="SIS_dom_sf"/>
</dbReference>
<dbReference type="SUPFAM" id="SSF53697">
    <property type="entry name" value="SIS domain"/>
    <property type="match status" value="1"/>
</dbReference>
<keyword evidence="4 5" id="KW-0413">Isomerase</keyword>
<protein>
    <recommendedName>
        <fullName evidence="1 5">Glucose-6-phosphate isomerase</fullName>
        <ecNumber evidence="1 5">5.3.1.9</ecNumber>
    </recommendedName>
</protein>
<dbReference type="EMBL" id="DVIT01000057">
    <property type="protein sequence ID" value="HIS48500.1"/>
    <property type="molecule type" value="Genomic_DNA"/>
</dbReference>
<dbReference type="CDD" id="cd05016">
    <property type="entry name" value="SIS_PGI_2"/>
    <property type="match status" value="1"/>
</dbReference>
<evidence type="ECO:0000256" key="1">
    <source>
        <dbReference type="ARBA" id="ARBA00011952"/>
    </source>
</evidence>
<dbReference type="Pfam" id="PF00342">
    <property type="entry name" value="PGI"/>
    <property type="match status" value="1"/>
</dbReference>
<name>A0A9D1F6S8_9FIRM</name>
<dbReference type="Proteomes" id="UP000823927">
    <property type="component" value="Unassembled WGS sequence"/>
</dbReference>
<dbReference type="GO" id="GO:0048029">
    <property type="term" value="F:monosaccharide binding"/>
    <property type="evidence" value="ECO:0007669"/>
    <property type="project" value="TreeGrafter"/>
</dbReference>
<dbReference type="PROSITE" id="PS00174">
    <property type="entry name" value="P_GLUCOSE_ISOMERASE_2"/>
    <property type="match status" value="1"/>
</dbReference>
<dbReference type="InterPro" id="IPR035482">
    <property type="entry name" value="SIS_PGI_2"/>
</dbReference>
<comment type="similarity">
    <text evidence="5">Belongs to the GPI family.</text>
</comment>
<dbReference type="Gene3D" id="3.40.50.10490">
    <property type="entry name" value="Glucose-6-phosphate isomerase like protein, domain 1"/>
    <property type="match status" value="2"/>
</dbReference>
<comment type="caution">
    <text evidence="6">The sequence shown here is derived from an EMBL/GenBank/DDBJ whole genome shotgun (WGS) entry which is preliminary data.</text>
</comment>
<accession>A0A9D1F6S8</accession>
<dbReference type="PANTHER" id="PTHR11469:SF1">
    <property type="entry name" value="GLUCOSE-6-PHOSPHATE ISOMERASE"/>
    <property type="match status" value="1"/>
</dbReference>
<dbReference type="GO" id="GO:0004347">
    <property type="term" value="F:glucose-6-phosphate isomerase activity"/>
    <property type="evidence" value="ECO:0007669"/>
    <property type="project" value="UniProtKB-EC"/>
</dbReference>
<dbReference type="GO" id="GO:0006096">
    <property type="term" value="P:glycolytic process"/>
    <property type="evidence" value="ECO:0007669"/>
    <property type="project" value="UniProtKB-KW"/>
</dbReference>
<evidence type="ECO:0000256" key="3">
    <source>
        <dbReference type="ARBA" id="ARBA00023152"/>
    </source>
</evidence>
<evidence type="ECO:0000256" key="2">
    <source>
        <dbReference type="ARBA" id="ARBA00022432"/>
    </source>
</evidence>
<comment type="catalytic activity">
    <reaction evidence="5">
        <text>alpha-D-glucose 6-phosphate = beta-D-fructose 6-phosphate</text>
        <dbReference type="Rhea" id="RHEA:11816"/>
        <dbReference type="ChEBI" id="CHEBI:57634"/>
        <dbReference type="ChEBI" id="CHEBI:58225"/>
        <dbReference type="EC" id="5.3.1.9"/>
    </reaction>
</comment>